<dbReference type="GO" id="GO:0004715">
    <property type="term" value="F:non-membrane spanning protein tyrosine kinase activity"/>
    <property type="evidence" value="ECO:0007669"/>
    <property type="project" value="UniProtKB-EC"/>
</dbReference>
<evidence type="ECO:0000313" key="11">
    <source>
        <dbReference type="Proteomes" id="UP001364890"/>
    </source>
</evidence>
<protein>
    <recommendedName>
        <fullName evidence="2">non-specific protein-tyrosine kinase</fullName>
        <ecNumber evidence="2">2.7.10.2</ecNumber>
    </recommendedName>
</protein>
<proteinExistence type="inferred from homology"/>
<keyword evidence="4" id="KW-0547">Nucleotide-binding</keyword>
<dbReference type="Proteomes" id="UP001364890">
    <property type="component" value="Unassembled WGS sequence"/>
</dbReference>
<dbReference type="InterPro" id="IPR005702">
    <property type="entry name" value="Wzc-like_C"/>
</dbReference>
<dbReference type="Pfam" id="PF13614">
    <property type="entry name" value="AAA_31"/>
    <property type="match status" value="1"/>
</dbReference>
<organism evidence="10 11">
    <name type="scientific">Psychrobacillus mangrovi</name>
    <dbReference type="NCBI Taxonomy" id="3117745"/>
    <lineage>
        <taxon>Bacteria</taxon>
        <taxon>Bacillati</taxon>
        <taxon>Bacillota</taxon>
        <taxon>Bacilli</taxon>
        <taxon>Bacillales</taxon>
        <taxon>Bacillaceae</taxon>
        <taxon>Psychrobacillus</taxon>
    </lineage>
</organism>
<evidence type="ECO:0000256" key="2">
    <source>
        <dbReference type="ARBA" id="ARBA00011903"/>
    </source>
</evidence>
<name>A0ABU8F1B0_9BACI</name>
<dbReference type="PANTHER" id="PTHR32309:SF13">
    <property type="entry name" value="FERRIC ENTEROBACTIN TRANSPORT PROTEIN FEPE"/>
    <property type="match status" value="1"/>
</dbReference>
<comment type="catalytic activity">
    <reaction evidence="8">
        <text>L-tyrosyl-[protein] + ATP = O-phospho-L-tyrosyl-[protein] + ADP + H(+)</text>
        <dbReference type="Rhea" id="RHEA:10596"/>
        <dbReference type="Rhea" id="RHEA-COMP:10136"/>
        <dbReference type="Rhea" id="RHEA-COMP:20101"/>
        <dbReference type="ChEBI" id="CHEBI:15378"/>
        <dbReference type="ChEBI" id="CHEBI:30616"/>
        <dbReference type="ChEBI" id="CHEBI:46858"/>
        <dbReference type="ChEBI" id="CHEBI:61978"/>
        <dbReference type="ChEBI" id="CHEBI:456216"/>
        <dbReference type="EC" id="2.7.10.2"/>
    </reaction>
</comment>
<comment type="similarity">
    <text evidence="1">Belongs to the CpsD/CapB family.</text>
</comment>
<evidence type="ECO:0000256" key="4">
    <source>
        <dbReference type="ARBA" id="ARBA00022741"/>
    </source>
</evidence>
<keyword evidence="5 10" id="KW-0418">Kinase</keyword>
<evidence type="ECO:0000256" key="1">
    <source>
        <dbReference type="ARBA" id="ARBA00007316"/>
    </source>
</evidence>
<evidence type="ECO:0000313" key="10">
    <source>
        <dbReference type="EMBL" id="MEI4768798.1"/>
    </source>
</evidence>
<evidence type="ECO:0000259" key="9">
    <source>
        <dbReference type="Pfam" id="PF13614"/>
    </source>
</evidence>
<dbReference type="InterPro" id="IPR025669">
    <property type="entry name" value="AAA_dom"/>
</dbReference>
<dbReference type="SUPFAM" id="SSF52540">
    <property type="entry name" value="P-loop containing nucleoside triphosphate hydrolases"/>
    <property type="match status" value="1"/>
</dbReference>
<evidence type="ECO:0000256" key="7">
    <source>
        <dbReference type="ARBA" id="ARBA00023137"/>
    </source>
</evidence>
<evidence type="ECO:0000256" key="6">
    <source>
        <dbReference type="ARBA" id="ARBA00022840"/>
    </source>
</evidence>
<evidence type="ECO:0000256" key="8">
    <source>
        <dbReference type="ARBA" id="ARBA00051245"/>
    </source>
</evidence>
<dbReference type="EMBL" id="JBAWSY010000002">
    <property type="protein sequence ID" value="MEI4768798.1"/>
    <property type="molecule type" value="Genomic_DNA"/>
</dbReference>
<dbReference type="PANTHER" id="PTHR32309">
    <property type="entry name" value="TYROSINE-PROTEIN KINASE"/>
    <property type="match status" value="1"/>
</dbReference>
<keyword evidence="3 10" id="KW-0808">Transferase</keyword>
<dbReference type="InterPro" id="IPR050445">
    <property type="entry name" value="Bact_polysacc_biosynth/exp"/>
</dbReference>
<dbReference type="EC" id="2.7.10.2" evidence="2"/>
<feature type="domain" description="AAA" evidence="9">
    <location>
        <begin position="59"/>
        <end position="198"/>
    </location>
</feature>
<keyword evidence="7" id="KW-0829">Tyrosine-protein kinase</keyword>
<comment type="caution">
    <text evidence="10">The sequence shown here is derived from an EMBL/GenBank/DDBJ whole genome shotgun (WGS) entry which is preliminary data.</text>
</comment>
<accession>A0ABU8F1B0</accession>
<dbReference type="NCBIfam" id="TIGR01007">
    <property type="entry name" value="eps_fam"/>
    <property type="match status" value="1"/>
</dbReference>
<keyword evidence="6" id="KW-0067">ATP-binding</keyword>
<evidence type="ECO:0000256" key="3">
    <source>
        <dbReference type="ARBA" id="ARBA00022679"/>
    </source>
</evidence>
<evidence type="ECO:0000256" key="5">
    <source>
        <dbReference type="ARBA" id="ARBA00022777"/>
    </source>
</evidence>
<dbReference type="CDD" id="cd05387">
    <property type="entry name" value="BY-kinase"/>
    <property type="match status" value="1"/>
</dbReference>
<keyword evidence="11" id="KW-1185">Reference proteome</keyword>
<reference evidence="10 11" key="1">
    <citation type="submission" date="2024-01" db="EMBL/GenBank/DDBJ databases">
        <title>Seven novel Bacillus-like species.</title>
        <authorList>
            <person name="Liu G."/>
        </authorList>
    </citation>
    <scope>NUCLEOTIDE SEQUENCE [LARGE SCALE GENOMIC DNA]</scope>
    <source>
        <strain evidence="10 11">FJAT-51614</strain>
    </source>
</reference>
<dbReference type="InterPro" id="IPR027417">
    <property type="entry name" value="P-loop_NTPase"/>
</dbReference>
<sequence length="237" mass="26176">MAGKKKQKHAIQTAARKLVTTEENTRSIVSEQFRTLRTNINFSMPDKELKTFIFTSTSPGEGKSTVAANTAVVFAQEGKKVLLVDADMRKPTVHYTFHLTNTLGLSSLLTRQENMIDVVKPSEIENLKIITCGPIPPNPAELIGSKTMERLLEEMKAHFDVIIFDAPPVLSVADAQILSNKCDGTILVLNAGETEKTGLVKAKESLVSSNANIIGVVLNNFELNKDHYYYQYYASAE</sequence>
<dbReference type="RefSeq" id="WP_336496351.1">
    <property type="nucleotide sequence ID" value="NZ_JBAWSY010000002.1"/>
</dbReference>
<dbReference type="Gene3D" id="3.40.50.300">
    <property type="entry name" value="P-loop containing nucleotide triphosphate hydrolases"/>
    <property type="match status" value="1"/>
</dbReference>
<gene>
    <name evidence="10" type="ORF">WAX74_03875</name>
</gene>